<name>A0A3N4LZR7_9PEZI</name>
<dbReference type="OrthoDB" id="425354at2759"/>
<reference evidence="1 2" key="1">
    <citation type="journal article" date="2018" name="Nat. Ecol. Evol.">
        <title>Pezizomycetes genomes reveal the molecular basis of ectomycorrhizal truffle lifestyle.</title>
        <authorList>
            <person name="Murat C."/>
            <person name="Payen T."/>
            <person name="Noel B."/>
            <person name="Kuo A."/>
            <person name="Morin E."/>
            <person name="Chen J."/>
            <person name="Kohler A."/>
            <person name="Krizsan K."/>
            <person name="Balestrini R."/>
            <person name="Da Silva C."/>
            <person name="Montanini B."/>
            <person name="Hainaut M."/>
            <person name="Levati E."/>
            <person name="Barry K.W."/>
            <person name="Belfiori B."/>
            <person name="Cichocki N."/>
            <person name="Clum A."/>
            <person name="Dockter R.B."/>
            <person name="Fauchery L."/>
            <person name="Guy J."/>
            <person name="Iotti M."/>
            <person name="Le Tacon F."/>
            <person name="Lindquist E.A."/>
            <person name="Lipzen A."/>
            <person name="Malagnac F."/>
            <person name="Mello A."/>
            <person name="Molinier V."/>
            <person name="Miyauchi S."/>
            <person name="Poulain J."/>
            <person name="Riccioni C."/>
            <person name="Rubini A."/>
            <person name="Sitrit Y."/>
            <person name="Splivallo R."/>
            <person name="Traeger S."/>
            <person name="Wang M."/>
            <person name="Zifcakova L."/>
            <person name="Wipf D."/>
            <person name="Zambonelli A."/>
            <person name="Paolocci F."/>
            <person name="Nowrousian M."/>
            <person name="Ottonello S."/>
            <person name="Baldrian P."/>
            <person name="Spatafora J.W."/>
            <person name="Henrissat B."/>
            <person name="Nagy L.G."/>
            <person name="Aury J.M."/>
            <person name="Wincker P."/>
            <person name="Grigoriev I.V."/>
            <person name="Bonfante P."/>
            <person name="Martin F.M."/>
        </authorList>
    </citation>
    <scope>NUCLEOTIDE SEQUENCE [LARGE SCALE GENOMIC DNA]</scope>
    <source>
        <strain evidence="1 2">ATCC MYA-4762</strain>
    </source>
</reference>
<organism evidence="1 2">
    <name type="scientific">Terfezia boudieri ATCC MYA-4762</name>
    <dbReference type="NCBI Taxonomy" id="1051890"/>
    <lineage>
        <taxon>Eukaryota</taxon>
        <taxon>Fungi</taxon>
        <taxon>Dikarya</taxon>
        <taxon>Ascomycota</taxon>
        <taxon>Pezizomycotina</taxon>
        <taxon>Pezizomycetes</taxon>
        <taxon>Pezizales</taxon>
        <taxon>Pezizaceae</taxon>
        <taxon>Terfezia</taxon>
    </lineage>
</organism>
<dbReference type="Proteomes" id="UP000267821">
    <property type="component" value="Unassembled WGS sequence"/>
</dbReference>
<sequence length="163" mass="18305">MAAPATIDISNISGVWVMNKTLSDDTADVLAAQSIGWILRNSIGLATITLTIKHTTDLETGVEQIDINQSLSGLSGTVEARKLDWTDRPHEDYVFGKVVGKSRRVQLSEIDDEVLKKGWTEDTVAKGFIQSYVVNEEYQWTAEQVWGFMEVNGERRYARRVKL</sequence>
<evidence type="ECO:0000313" key="2">
    <source>
        <dbReference type="Proteomes" id="UP000267821"/>
    </source>
</evidence>
<feature type="non-terminal residue" evidence="1">
    <location>
        <position position="163"/>
    </location>
</feature>
<keyword evidence="2" id="KW-1185">Reference proteome</keyword>
<accession>A0A3N4LZR7</accession>
<dbReference type="InterPro" id="IPR053037">
    <property type="entry name" value="Pericyclase_pydY-like"/>
</dbReference>
<protein>
    <submittedName>
        <fullName evidence="1">Uncharacterized protein</fullName>
    </submittedName>
</protein>
<dbReference type="PANTHER" id="PTHR38115:SF1">
    <property type="entry name" value="LIPOCALIN-LIKE DOMAIN-CONTAINING PROTEIN"/>
    <property type="match status" value="1"/>
</dbReference>
<proteinExistence type="predicted"/>
<gene>
    <name evidence="1" type="ORF">L211DRAFT_774274</name>
</gene>
<evidence type="ECO:0000313" key="1">
    <source>
        <dbReference type="EMBL" id="RPB27178.1"/>
    </source>
</evidence>
<dbReference type="EMBL" id="ML121532">
    <property type="protein sequence ID" value="RPB27178.1"/>
    <property type="molecule type" value="Genomic_DNA"/>
</dbReference>
<dbReference type="AlphaFoldDB" id="A0A3N4LZR7"/>
<dbReference type="InParanoid" id="A0A3N4LZR7"/>
<dbReference type="PANTHER" id="PTHR38115">
    <property type="entry name" value="LIPOCALIN-LIKE DOMAIN-CONTAINING PROTEIN"/>
    <property type="match status" value="1"/>
</dbReference>